<keyword evidence="3" id="KW-1185">Reference proteome</keyword>
<feature type="transmembrane region" description="Helical" evidence="1">
    <location>
        <begin position="368"/>
        <end position="389"/>
    </location>
</feature>
<organism evidence="2 3">
    <name type="scientific">Paraherbaspirillum soli</name>
    <dbReference type="NCBI Taxonomy" id="631222"/>
    <lineage>
        <taxon>Bacteria</taxon>
        <taxon>Pseudomonadati</taxon>
        <taxon>Pseudomonadota</taxon>
        <taxon>Betaproteobacteria</taxon>
        <taxon>Burkholderiales</taxon>
        <taxon>Oxalobacteraceae</taxon>
        <taxon>Paraherbaspirillum</taxon>
    </lineage>
</organism>
<dbReference type="RefSeq" id="WP_378996059.1">
    <property type="nucleotide sequence ID" value="NZ_JBHSMT010000010.1"/>
</dbReference>
<dbReference type="PANTHER" id="PTHR34219:SF5">
    <property type="entry name" value="BLR4505 PROTEIN"/>
    <property type="match status" value="1"/>
</dbReference>
<evidence type="ECO:0000313" key="3">
    <source>
        <dbReference type="Proteomes" id="UP001596045"/>
    </source>
</evidence>
<dbReference type="InterPro" id="IPR005625">
    <property type="entry name" value="PepSY-ass_TM"/>
</dbReference>
<dbReference type="PANTHER" id="PTHR34219">
    <property type="entry name" value="IRON-REGULATED INNER MEMBRANE PROTEIN-RELATED"/>
    <property type="match status" value="1"/>
</dbReference>
<dbReference type="EMBL" id="JBHSMT010000010">
    <property type="protein sequence ID" value="MFC5473521.1"/>
    <property type="molecule type" value="Genomic_DNA"/>
</dbReference>
<reference evidence="3" key="1">
    <citation type="journal article" date="2019" name="Int. J. Syst. Evol. Microbiol.">
        <title>The Global Catalogue of Microorganisms (GCM) 10K type strain sequencing project: providing services to taxonomists for standard genome sequencing and annotation.</title>
        <authorList>
            <consortium name="The Broad Institute Genomics Platform"/>
            <consortium name="The Broad Institute Genome Sequencing Center for Infectious Disease"/>
            <person name="Wu L."/>
            <person name="Ma J."/>
        </authorList>
    </citation>
    <scope>NUCLEOTIDE SEQUENCE [LARGE SCALE GENOMIC DNA]</scope>
    <source>
        <strain evidence="3">JCM 17066</strain>
    </source>
</reference>
<accession>A0ABW0M9I0</accession>
<sequence>MTLRPLLVIVHRWFGLAAALFLFIAGATGAIISWDHELDAWLNPQLFHARSAGQSPPAAAQSGLTLANRVEAQEPRLRVTYVLTESEPGHTIPMMVEGRIDPTTKQPYDLGYNQIAVDPVSGEIQGRRMWGALSLSRENLLPFLYKLHYTMHLPEVGGIELGIWLMGLIGAVWALDCFIALWLSFPNWRSWRKSFAFRWRQGGHKLNFDLHRSGGVWIWGLLLVLAVTSVSMNLERPLMRPIIESFSTLTPTAFETRTPKPPAQATDAGISREQVMQLASTEAHSRGWTLPAGGVFYSSAFGLYGVGFFEPGNDHGDIGLGNAWLYFDAASGHPAGAKIPGTGSAGDLFMQAQFPLHSGRILGLPGRILISVMGLLVALLSVTGVLIWLKKRRARVRAAASAPAGLPRPIQFQHEVNAVPEES</sequence>
<protein>
    <submittedName>
        <fullName evidence="2">PepSY-associated TM helix domain-containing protein</fullName>
    </submittedName>
</protein>
<feature type="transmembrane region" description="Helical" evidence="1">
    <location>
        <begin position="214"/>
        <end position="232"/>
    </location>
</feature>
<proteinExistence type="predicted"/>
<comment type="caution">
    <text evidence="2">The sequence shown here is derived from an EMBL/GenBank/DDBJ whole genome shotgun (WGS) entry which is preliminary data.</text>
</comment>
<keyword evidence="1" id="KW-1133">Transmembrane helix</keyword>
<evidence type="ECO:0000313" key="2">
    <source>
        <dbReference type="EMBL" id="MFC5473521.1"/>
    </source>
</evidence>
<dbReference type="Proteomes" id="UP001596045">
    <property type="component" value="Unassembled WGS sequence"/>
</dbReference>
<feature type="transmembrane region" description="Helical" evidence="1">
    <location>
        <begin position="161"/>
        <end position="185"/>
    </location>
</feature>
<evidence type="ECO:0000256" key="1">
    <source>
        <dbReference type="SAM" id="Phobius"/>
    </source>
</evidence>
<gene>
    <name evidence="2" type="ORF">ACFPM8_06065</name>
</gene>
<keyword evidence="1" id="KW-0472">Membrane</keyword>
<dbReference type="Pfam" id="PF03929">
    <property type="entry name" value="PepSY_TM"/>
    <property type="match status" value="1"/>
</dbReference>
<keyword evidence="1" id="KW-0812">Transmembrane</keyword>
<name>A0ABW0M9I0_9BURK</name>